<evidence type="ECO:0000313" key="2">
    <source>
        <dbReference type="Proteomes" id="UP000008065"/>
    </source>
</evidence>
<sequence length="111" mass="11399">MASITSTSTIPASTPLDLIALSIHSCLGGKCCCCYAPGHRAICIPALSSSLLSTLSAQIIAGAVREEDRLAAPRIANGENWGEMDTSPGAVTLSSAHCAVFVVIDGRARLD</sequence>
<accession>F8MUQ1</accession>
<dbReference type="KEGG" id="nte:NEUTE1DRAFT117885"/>
<name>F8MUQ1_NEUT8</name>
<dbReference type="HOGENOM" id="CLU_2159086_0_0_1"/>
<gene>
    <name evidence="1" type="ORF">NEUTE1DRAFT_117885</name>
</gene>
<dbReference type="EMBL" id="GL891306">
    <property type="protein sequence ID" value="EGO55733.1"/>
    <property type="molecule type" value="Genomic_DNA"/>
</dbReference>
<dbReference type="GeneID" id="20823415"/>
<keyword evidence="2" id="KW-1185">Reference proteome</keyword>
<reference evidence="2" key="1">
    <citation type="journal article" date="2011" name="Genetics">
        <title>Massive changes in genome architecture accompany the transition to self-fertility in the filamentous fungus Neurospora tetrasperma.</title>
        <authorList>
            <person name="Ellison C.E."/>
            <person name="Stajich J.E."/>
            <person name="Jacobson D.J."/>
            <person name="Natvig D.O."/>
            <person name="Lapidus A."/>
            <person name="Foster B."/>
            <person name="Aerts A."/>
            <person name="Riley R."/>
            <person name="Lindquist E.A."/>
            <person name="Grigoriev I.V."/>
            <person name="Taylor J.W."/>
        </authorList>
    </citation>
    <scope>NUCLEOTIDE SEQUENCE [LARGE SCALE GENOMIC DNA]</scope>
    <source>
        <strain evidence="2">FGSC 2508 / P0657</strain>
    </source>
</reference>
<dbReference type="Proteomes" id="UP000008065">
    <property type="component" value="Unassembled WGS sequence"/>
</dbReference>
<organism evidence="1 2">
    <name type="scientific">Neurospora tetrasperma (strain FGSC 2508 / ATCC MYA-4615 / P0657)</name>
    <dbReference type="NCBI Taxonomy" id="510951"/>
    <lineage>
        <taxon>Eukaryota</taxon>
        <taxon>Fungi</taxon>
        <taxon>Dikarya</taxon>
        <taxon>Ascomycota</taxon>
        <taxon>Pezizomycotina</taxon>
        <taxon>Sordariomycetes</taxon>
        <taxon>Sordariomycetidae</taxon>
        <taxon>Sordariales</taxon>
        <taxon>Sordariaceae</taxon>
        <taxon>Neurospora</taxon>
    </lineage>
</organism>
<protein>
    <submittedName>
        <fullName evidence="1">Uncharacterized protein</fullName>
    </submittedName>
</protein>
<proteinExistence type="predicted"/>
<dbReference type="VEuPathDB" id="FungiDB:NEUTE1DRAFT_117885"/>
<dbReference type="RefSeq" id="XP_009853525.1">
    <property type="nucleotide sequence ID" value="XM_009855223.1"/>
</dbReference>
<evidence type="ECO:0000313" key="1">
    <source>
        <dbReference type="EMBL" id="EGO55733.1"/>
    </source>
</evidence>
<dbReference type="AlphaFoldDB" id="F8MUQ1"/>